<name>A0AA88MTN6_TACVA</name>
<reference evidence="1" key="1">
    <citation type="submission" date="2023-08" db="EMBL/GenBank/DDBJ databases">
        <title>Pelteobagrus vachellii genome.</title>
        <authorList>
            <person name="Liu H."/>
        </authorList>
    </citation>
    <scope>NUCLEOTIDE SEQUENCE</scope>
    <source>
        <strain evidence="1">PRFRI_2022a</strain>
        <tissue evidence="1">Muscle</tissue>
    </source>
</reference>
<dbReference type="AlphaFoldDB" id="A0AA88MTN6"/>
<keyword evidence="2" id="KW-1185">Reference proteome</keyword>
<protein>
    <submittedName>
        <fullName evidence="1">Uncharacterized protein</fullName>
    </submittedName>
</protein>
<evidence type="ECO:0000313" key="2">
    <source>
        <dbReference type="Proteomes" id="UP001187315"/>
    </source>
</evidence>
<accession>A0AA88MTN6</accession>
<gene>
    <name evidence="1" type="ORF">Q7C36_011255</name>
</gene>
<proteinExistence type="predicted"/>
<organism evidence="1 2">
    <name type="scientific">Tachysurus vachellii</name>
    <name type="common">Darkbarbel catfish</name>
    <name type="synonym">Pelteobagrus vachellii</name>
    <dbReference type="NCBI Taxonomy" id="175792"/>
    <lineage>
        <taxon>Eukaryota</taxon>
        <taxon>Metazoa</taxon>
        <taxon>Chordata</taxon>
        <taxon>Craniata</taxon>
        <taxon>Vertebrata</taxon>
        <taxon>Euteleostomi</taxon>
        <taxon>Actinopterygii</taxon>
        <taxon>Neopterygii</taxon>
        <taxon>Teleostei</taxon>
        <taxon>Ostariophysi</taxon>
        <taxon>Siluriformes</taxon>
        <taxon>Bagridae</taxon>
        <taxon>Tachysurus</taxon>
    </lineage>
</organism>
<sequence length="81" mass="8746">MLWEEEEVEEVVSSVQSDIASLSPSSSLCRSITPLSIDLGFFRMADSSEPLAPGLVEPDGTLRFLQPSPGTESADPFQMCP</sequence>
<comment type="caution">
    <text evidence="1">The sequence shown here is derived from an EMBL/GenBank/DDBJ whole genome shotgun (WGS) entry which is preliminary data.</text>
</comment>
<dbReference type="Proteomes" id="UP001187315">
    <property type="component" value="Unassembled WGS sequence"/>
</dbReference>
<evidence type="ECO:0000313" key="1">
    <source>
        <dbReference type="EMBL" id="KAK2843040.1"/>
    </source>
</evidence>
<dbReference type="EMBL" id="JAVHJS010000011">
    <property type="protein sequence ID" value="KAK2843040.1"/>
    <property type="molecule type" value="Genomic_DNA"/>
</dbReference>